<keyword evidence="1" id="KW-0812">Transmembrane</keyword>
<reference evidence="2" key="2">
    <citation type="submission" date="2022-01" db="EMBL/GenBank/DDBJ databases">
        <authorList>
            <person name="Yamashiro T."/>
            <person name="Shiraishi A."/>
            <person name="Satake H."/>
            <person name="Nakayama K."/>
        </authorList>
    </citation>
    <scope>NUCLEOTIDE SEQUENCE</scope>
</reference>
<comment type="caution">
    <text evidence="2">The sequence shown here is derived from an EMBL/GenBank/DDBJ whole genome shotgun (WGS) entry which is preliminary data.</text>
</comment>
<keyword evidence="1" id="KW-1133">Transmembrane helix</keyword>
<protein>
    <submittedName>
        <fullName evidence="2">Uncharacterized protein</fullName>
    </submittedName>
</protein>
<dbReference type="Proteomes" id="UP001151760">
    <property type="component" value="Unassembled WGS sequence"/>
</dbReference>
<evidence type="ECO:0000313" key="3">
    <source>
        <dbReference type="Proteomes" id="UP001151760"/>
    </source>
</evidence>
<feature type="transmembrane region" description="Helical" evidence="1">
    <location>
        <begin position="12"/>
        <end position="36"/>
    </location>
</feature>
<evidence type="ECO:0000256" key="1">
    <source>
        <dbReference type="SAM" id="Phobius"/>
    </source>
</evidence>
<evidence type="ECO:0000313" key="2">
    <source>
        <dbReference type="EMBL" id="GJS52737.1"/>
    </source>
</evidence>
<name>A0ABQ4WIQ2_9ASTR</name>
<reference evidence="2" key="1">
    <citation type="journal article" date="2022" name="Int. J. Mol. Sci.">
        <title>Draft Genome of Tanacetum Coccineum: Genomic Comparison of Closely Related Tanacetum-Family Plants.</title>
        <authorList>
            <person name="Yamashiro T."/>
            <person name="Shiraishi A."/>
            <person name="Nakayama K."/>
            <person name="Satake H."/>
        </authorList>
    </citation>
    <scope>NUCLEOTIDE SEQUENCE</scope>
</reference>
<keyword evidence="1" id="KW-0472">Membrane</keyword>
<gene>
    <name evidence="2" type="ORF">Tco_0626099</name>
</gene>
<keyword evidence="3" id="KW-1185">Reference proteome</keyword>
<dbReference type="EMBL" id="BQNB010008676">
    <property type="protein sequence ID" value="GJS52737.1"/>
    <property type="molecule type" value="Genomic_DNA"/>
</dbReference>
<organism evidence="2 3">
    <name type="scientific">Tanacetum coccineum</name>
    <dbReference type="NCBI Taxonomy" id="301880"/>
    <lineage>
        <taxon>Eukaryota</taxon>
        <taxon>Viridiplantae</taxon>
        <taxon>Streptophyta</taxon>
        <taxon>Embryophyta</taxon>
        <taxon>Tracheophyta</taxon>
        <taxon>Spermatophyta</taxon>
        <taxon>Magnoliopsida</taxon>
        <taxon>eudicotyledons</taxon>
        <taxon>Gunneridae</taxon>
        <taxon>Pentapetalae</taxon>
        <taxon>asterids</taxon>
        <taxon>campanulids</taxon>
        <taxon>Asterales</taxon>
        <taxon>Asteraceae</taxon>
        <taxon>Asteroideae</taxon>
        <taxon>Anthemideae</taxon>
        <taxon>Anthemidinae</taxon>
        <taxon>Tanacetum</taxon>
    </lineage>
</organism>
<proteinExistence type="predicted"/>
<accession>A0ABQ4WIQ2</accession>
<sequence length="158" mass="17361">MENKIVWDRIGVRLPIICVIIGADWYANLVCVWSYLNFNAPAGRPFSKIFYIYGESSCLPKVAYVLPRIDNAAKVEDSSDGRPAVQSYRGGTVNLLPAMLAQVGNQENVGNQNGNVVNENVQENIGSVIVNGKPGRVFILRMTLACNPEGIDVRGRCF</sequence>